<dbReference type="Pfam" id="PF00156">
    <property type="entry name" value="Pribosyltran"/>
    <property type="match status" value="1"/>
</dbReference>
<dbReference type="InterPro" id="IPR029057">
    <property type="entry name" value="PRTase-like"/>
</dbReference>
<keyword evidence="11" id="KW-0547">Nucleotide-binding</keyword>
<comment type="similarity">
    <text evidence="4">Belongs to the purine/pyrimidine phosphoribosyltransferase family.</text>
</comment>
<dbReference type="EMBL" id="LYOS01000001">
    <property type="protein sequence ID" value="OFV68698.1"/>
    <property type="molecule type" value="Genomic_DNA"/>
</dbReference>
<dbReference type="STRING" id="1838285.SCAL_000374"/>
<reference evidence="14" key="1">
    <citation type="submission" date="2016-05" db="EMBL/GenBank/DDBJ databases">
        <title>Microbial consortia oxidize butane by reversing methanogenesis.</title>
        <authorList>
            <person name="Laso-Perez R."/>
            <person name="Richter M."/>
            <person name="Wegener G."/>
            <person name="Musat F."/>
        </authorList>
    </citation>
    <scope>NUCLEOTIDE SEQUENCE [LARGE SCALE GENOMIC DNA]</scope>
    <source>
        <strain evidence="14">BOX2</strain>
    </source>
</reference>
<evidence type="ECO:0000256" key="4">
    <source>
        <dbReference type="ARBA" id="ARBA00008391"/>
    </source>
</evidence>
<name>A0A1F2PBT6_9EURY</name>
<evidence type="ECO:0000259" key="13">
    <source>
        <dbReference type="Pfam" id="PF00156"/>
    </source>
</evidence>
<dbReference type="PANTHER" id="PTHR43340:SF1">
    <property type="entry name" value="HYPOXANTHINE PHOSPHORIBOSYLTRANSFERASE"/>
    <property type="match status" value="1"/>
</dbReference>
<evidence type="ECO:0000256" key="9">
    <source>
        <dbReference type="ARBA" id="ARBA00022723"/>
    </source>
</evidence>
<dbReference type="GO" id="GO:0006178">
    <property type="term" value="P:guanine salvage"/>
    <property type="evidence" value="ECO:0007669"/>
    <property type="project" value="TreeGrafter"/>
</dbReference>
<evidence type="ECO:0000256" key="6">
    <source>
        <dbReference type="ARBA" id="ARBA00022490"/>
    </source>
</evidence>
<evidence type="ECO:0000256" key="11">
    <source>
        <dbReference type="ARBA" id="ARBA00022741"/>
    </source>
</evidence>
<evidence type="ECO:0000256" key="10">
    <source>
        <dbReference type="ARBA" id="ARBA00022726"/>
    </source>
</evidence>
<evidence type="ECO:0000256" key="8">
    <source>
        <dbReference type="ARBA" id="ARBA00022679"/>
    </source>
</evidence>
<dbReference type="GO" id="GO:0004422">
    <property type="term" value="F:hypoxanthine phosphoribosyltransferase activity"/>
    <property type="evidence" value="ECO:0007669"/>
    <property type="project" value="InterPro"/>
</dbReference>
<dbReference type="GO" id="GO:0000287">
    <property type="term" value="F:magnesium ion binding"/>
    <property type="evidence" value="ECO:0007669"/>
    <property type="project" value="TreeGrafter"/>
</dbReference>
<sequence>MISYKRTTLPEPLITEDEIQKKVNELALQISSDYATRELVVVCVLKGAWVFMADLVRRLSLPVRCDFVRLRSYQGTETTGKVEMLLDTTSDLEGKDLLIVEDIVDTGITMDYLLSHMQKRGVRSVEVCALLDKPSRRVVDLEIRYVGFTIPDKFIVGYGLDFDEKFRNLPYIGVV</sequence>
<protein>
    <recommendedName>
        <fullName evidence="5">hypoxanthine phosphoribosyltransferase</fullName>
        <ecNumber evidence="5">2.4.2.8</ecNumber>
    </recommendedName>
</protein>
<gene>
    <name evidence="14" type="ORF">SCAL_000374</name>
</gene>
<evidence type="ECO:0000313" key="15">
    <source>
        <dbReference type="Proteomes" id="UP000186940"/>
    </source>
</evidence>
<dbReference type="FunFam" id="3.40.50.2020:FF:000006">
    <property type="entry name" value="Hypoxanthine phosphoribosyltransferase"/>
    <property type="match status" value="1"/>
</dbReference>
<comment type="pathway">
    <text evidence="3">Purine metabolism; IMP biosynthesis via salvage pathway; IMP from hypoxanthine: step 1/1.</text>
</comment>
<dbReference type="InterPro" id="IPR000836">
    <property type="entry name" value="PRTase_dom"/>
</dbReference>
<dbReference type="InterPro" id="IPR005904">
    <property type="entry name" value="Hxn_phspho_trans"/>
</dbReference>
<dbReference type="Proteomes" id="UP000186940">
    <property type="component" value="Unassembled WGS sequence"/>
</dbReference>
<dbReference type="SUPFAM" id="SSF53271">
    <property type="entry name" value="PRTase-like"/>
    <property type="match status" value="1"/>
</dbReference>
<dbReference type="CDD" id="cd06223">
    <property type="entry name" value="PRTases_typeI"/>
    <property type="match status" value="1"/>
</dbReference>
<evidence type="ECO:0000256" key="1">
    <source>
        <dbReference type="ARBA" id="ARBA00001946"/>
    </source>
</evidence>
<dbReference type="EC" id="2.4.2.8" evidence="5"/>
<dbReference type="GO" id="GO:0000166">
    <property type="term" value="F:nucleotide binding"/>
    <property type="evidence" value="ECO:0007669"/>
    <property type="project" value="UniProtKB-KW"/>
</dbReference>
<dbReference type="GO" id="GO:0006166">
    <property type="term" value="P:purine ribonucleoside salvage"/>
    <property type="evidence" value="ECO:0007669"/>
    <property type="project" value="UniProtKB-KW"/>
</dbReference>
<dbReference type="AlphaFoldDB" id="A0A1F2PBT6"/>
<accession>A0A1F2PBT6</accession>
<keyword evidence="12" id="KW-0460">Magnesium</keyword>
<dbReference type="GO" id="GO:0046100">
    <property type="term" value="P:hypoxanthine metabolic process"/>
    <property type="evidence" value="ECO:0007669"/>
    <property type="project" value="TreeGrafter"/>
</dbReference>
<dbReference type="GO" id="GO:0005829">
    <property type="term" value="C:cytosol"/>
    <property type="evidence" value="ECO:0007669"/>
    <property type="project" value="TreeGrafter"/>
</dbReference>
<keyword evidence="7 14" id="KW-0328">Glycosyltransferase</keyword>
<dbReference type="GO" id="GO:0032263">
    <property type="term" value="P:GMP salvage"/>
    <property type="evidence" value="ECO:0007669"/>
    <property type="project" value="TreeGrafter"/>
</dbReference>
<keyword evidence="10" id="KW-0660">Purine salvage</keyword>
<proteinExistence type="inferred from homology"/>
<evidence type="ECO:0000256" key="7">
    <source>
        <dbReference type="ARBA" id="ARBA00022676"/>
    </source>
</evidence>
<dbReference type="PANTHER" id="PTHR43340">
    <property type="entry name" value="HYPOXANTHINE-GUANINE PHOSPHORIBOSYLTRANSFERASE"/>
    <property type="match status" value="1"/>
</dbReference>
<comment type="cofactor">
    <cofactor evidence="1">
        <name>Mg(2+)</name>
        <dbReference type="ChEBI" id="CHEBI:18420"/>
    </cofactor>
</comment>
<evidence type="ECO:0000256" key="12">
    <source>
        <dbReference type="ARBA" id="ARBA00022842"/>
    </source>
</evidence>
<evidence type="ECO:0000256" key="5">
    <source>
        <dbReference type="ARBA" id="ARBA00011895"/>
    </source>
</evidence>
<dbReference type="GO" id="GO:0032264">
    <property type="term" value="P:IMP salvage"/>
    <property type="evidence" value="ECO:0007669"/>
    <property type="project" value="TreeGrafter"/>
</dbReference>
<dbReference type="Gene3D" id="3.40.50.2020">
    <property type="match status" value="1"/>
</dbReference>
<dbReference type="NCBIfam" id="TIGR01203">
    <property type="entry name" value="HGPRTase"/>
    <property type="match status" value="1"/>
</dbReference>
<keyword evidence="8 14" id="KW-0808">Transferase</keyword>
<keyword evidence="6" id="KW-0963">Cytoplasm</keyword>
<dbReference type="PATRIC" id="fig|1838285.3.peg.378"/>
<dbReference type="InterPro" id="IPR050408">
    <property type="entry name" value="HGPRT"/>
</dbReference>
<comment type="subcellular location">
    <subcellularLocation>
        <location evidence="2">Cytoplasm</location>
    </subcellularLocation>
</comment>
<feature type="domain" description="Phosphoribosyltransferase" evidence="13">
    <location>
        <begin position="18"/>
        <end position="162"/>
    </location>
</feature>
<evidence type="ECO:0000313" key="14">
    <source>
        <dbReference type="EMBL" id="OFV68698.1"/>
    </source>
</evidence>
<comment type="caution">
    <text evidence="14">The sequence shown here is derived from an EMBL/GenBank/DDBJ whole genome shotgun (WGS) entry which is preliminary data.</text>
</comment>
<evidence type="ECO:0000256" key="3">
    <source>
        <dbReference type="ARBA" id="ARBA00004669"/>
    </source>
</evidence>
<keyword evidence="9" id="KW-0479">Metal-binding</keyword>
<keyword evidence="15" id="KW-1185">Reference proteome</keyword>
<evidence type="ECO:0000256" key="2">
    <source>
        <dbReference type="ARBA" id="ARBA00004496"/>
    </source>
</evidence>
<organism evidence="14 15">
    <name type="scientific">Candidatus Syntropharchaeum caldarium</name>
    <dbReference type="NCBI Taxonomy" id="1838285"/>
    <lineage>
        <taxon>Archaea</taxon>
        <taxon>Methanobacteriati</taxon>
        <taxon>Methanobacteriota</taxon>
        <taxon>Stenosarchaea group</taxon>
        <taxon>Methanomicrobia</taxon>
        <taxon>Methanosarcinales</taxon>
        <taxon>ANME-2 cluster</taxon>
        <taxon>Candidatus Syntropharchaeum</taxon>
    </lineage>
</organism>